<dbReference type="Pfam" id="PF08627">
    <property type="entry name" value="CRT-like"/>
    <property type="match status" value="1"/>
</dbReference>
<comment type="caution">
    <text evidence="8">The sequence shown here is derived from an EMBL/GenBank/DDBJ whole genome shotgun (WGS) entry which is preliminary data.</text>
</comment>
<keyword evidence="6 7" id="KW-0472">Membrane</keyword>
<keyword evidence="4 7" id="KW-0812">Transmembrane</keyword>
<proteinExistence type="inferred from homology"/>
<protein>
    <submittedName>
        <fullName evidence="8">Drug/Metabolite Transporter (DMT) Superfamily</fullName>
    </submittedName>
</protein>
<feature type="transmembrane region" description="Helical" evidence="7">
    <location>
        <begin position="334"/>
        <end position="354"/>
    </location>
</feature>
<feature type="transmembrane region" description="Helical" evidence="7">
    <location>
        <begin position="6"/>
        <end position="25"/>
    </location>
</feature>
<organism evidence="8 9">
    <name type="scientific">Thraustotheca clavata</name>
    <dbReference type="NCBI Taxonomy" id="74557"/>
    <lineage>
        <taxon>Eukaryota</taxon>
        <taxon>Sar</taxon>
        <taxon>Stramenopiles</taxon>
        <taxon>Oomycota</taxon>
        <taxon>Saprolegniomycetes</taxon>
        <taxon>Saprolegniales</taxon>
        <taxon>Achlyaceae</taxon>
        <taxon>Thraustotheca</taxon>
    </lineage>
</organism>
<evidence type="ECO:0000256" key="7">
    <source>
        <dbReference type="SAM" id="Phobius"/>
    </source>
</evidence>
<evidence type="ECO:0000256" key="6">
    <source>
        <dbReference type="ARBA" id="ARBA00023136"/>
    </source>
</evidence>
<dbReference type="AlphaFoldDB" id="A0A1V9YVL0"/>
<evidence type="ECO:0000256" key="5">
    <source>
        <dbReference type="ARBA" id="ARBA00022989"/>
    </source>
</evidence>
<dbReference type="Proteomes" id="UP000243217">
    <property type="component" value="Unassembled WGS sequence"/>
</dbReference>
<dbReference type="SUPFAM" id="SSF103481">
    <property type="entry name" value="Multidrug resistance efflux transporter EmrE"/>
    <property type="match status" value="1"/>
</dbReference>
<feature type="transmembrane region" description="Helical" evidence="7">
    <location>
        <begin position="366"/>
        <end position="385"/>
    </location>
</feature>
<evidence type="ECO:0000256" key="2">
    <source>
        <dbReference type="ARBA" id="ARBA00006690"/>
    </source>
</evidence>
<comment type="similarity">
    <text evidence="2">Belongs to the CRT-like transporter family.</text>
</comment>
<evidence type="ECO:0000313" key="9">
    <source>
        <dbReference type="Proteomes" id="UP000243217"/>
    </source>
</evidence>
<feature type="transmembrane region" description="Helical" evidence="7">
    <location>
        <begin position="250"/>
        <end position="273"/>
    </location>
</feature>
<keyword evidence="3" id="KW-0813">Transport</keyword>
<feature type="transmembrane region" description="Helical" evidence="7">
    <location>
        <begin position="218"/>
        <end position="238"/>
    </location>
</feature>
<comment type="subcellular location">
    <subcellularLocation>
        <location evidence="1">Membrane</location>
        <topology evidence="1">Multi-pass membrane protein</topology>
    </subcellularLocation>
</comment>
<accession>A0A1V9YVL0</accession>
<dbReference type="EMBL" id="JNBS01002695">
    <property type="protein sequence ID" value="OQR89643.1"/>
    <property type="molecule type" value="Genomic_DNA"/>
</dbReference>
<dbReference type="OrthoDB" id="416555at2759"/>
<evidence type="ECO:0000256" key="4">
    <source>
        <dbReference type="ARBA" id="ARBA00022692"/>
    </source>
</evidence>
<dbReference type="PANTHER" id="PTHR31326:SF1">
    <property type="entry name" value="PROTEIN CLT2, CHLOROPLASTIC"/>
    <property type="match status" value="1"/>
</dbReference>
<keyword evidence="9" id="KW-1185">Reference proteome</keyword>
<dbReference type="PANTHER" id="PTHR31326">
    <property type="entry name" value="PROTEIN CLT2, CHLOROPLASTIC"/>
    <property type="match status" value="1"/>
</dbReference>
<evidence type="ECO:0000313" key="8">
    <source>
        <dbReference type="EMBL" id="OQR89643.1"/>
    </source>
</evidence>
<dbReference type="GO" id="GO:0016020">
    <property type="term" value="C:membrane"/>
    <property type="evidence" value="ECO:0007669"/>
    <property type="project" value="UniProtKB-SubCell"/>
</dbReference>
<sequence length="420" mass="46603">MQTRFLAPVLGTISLVAGGFTTLAINGSRNGQVRRLTKRAVPRDMGKSSTKIVNEHEPKTVAVLGGLIALIAAEVTERFTFKLMVDRMESYRYFLMQMSTFLYIPPMFCIVGYKATQSDFIDEEVTEFPKSKFFIMGMLDLLQSILIFLPGGRTPATLTVILMQASIPITMFFAQILLKEVYTRYQYIGGSIILIGILIGLIPVFSMVMNDVFEEQEMAWNSFCYFLAAVPGSLSVIYKERALATQPMDVYYLNAWVAVYQFIGGLLLAPIAFDIPSLHLDQRISGLECLVNGVSEVRTDKCHLGFGLLLLFLLSKVVTFLVLGFVFRYTTLSVLYGSYTMALPIAFVILAIYQSSDQANAIDSESSIWTNAFSCGVVLLGLILYRLSPEAGSEATTMSAAEKEAQSLLEDSSQYGLKYT</sequence>
<feature type="transmembrane region" description="Helical" evidence="7">
    <location>
        <begin position="93"/>
        <end position="113"/>
    </location>
</feature>
<keyword evidence="5 7" id="KW-1133">Transmembrane helix</keyword>
<reference evidence="8 9" key="1">
    <citation type="journal article" date="2014" name="Genome Biol. Evol.">
        <title>The secreted proteins of Achlya hypogyna and Thraustotheca clavata identify the ancestral oomycete secretome and reveal gene acquisitions by horizontal gene transfer.</title>
        <authorList>
            <person name="Misner I."/>
            <person name="Blouin N."/>
            <person name="Leonard G."/>
            <person name="Richards T.A."/>
            <person name="Lane C.E."/>
        </authorList>
    </citation>
    <scope>NUCLEOTIDE SEQUENCE [LARGE SCALE GENOMIC DNA]</scope>
    <source>
        <strain evidence="8 9">ATCC 34112</strain>
    </source>
</reference>
<name>A0A1V9YVL0_9STRA</name>
<dbReference type="InterPro" id="IPR037185">
    <property type="entry name" value="EmrE-like"/>
</dbReference>
<evidence type="ECO:0000256" key="3">
    <source>
        <dbReference type="ARBA" id="ARBA00022448"/>
    </source>
</evidence>
<dbReference type="InterPro" id="IPR013936">
    <property type="entry name" value="CRT-like"/>
</dbReference>
<feature type="transmembrane region" description="Helical" evidence="7">
    <location>
        <begin position="304"/>
        <end position="327"/>
    </location>
</feature>
<feature type="transmembrane region" description="Helical" evidence="7">
    <location>
        <begin position="158"/>
        <end position="178"/>
    </location>
</feature>
<evidence type="ECO:0000256" key="1">
    <source>
        <dbReference type="ARBA" id="ARBA00004141"/>
    </source>
</evidence>
<gene>
    <name evidence="8" type="ORF">THRCLA_09653</name>
</gene>
<feature type="transmembrane region" description="Helical" evidence="7">
    <location>
        <begin position="185"/>
        <end position="206"/>
    </location>
</feature>